<feature type="chain" id="PRO_5047327635" description="Acid protease" evidence="1">
    <location>
        <begin position="19"/>
        <end position="475"/>
    </location>
</feature>
<evidence type="ECO:0000259" key="3">
    <source>
        <dbReference type="Pfam" id="PF23865"/>
    </source>
</evidence>
<dbReference type="Proteomes" id="UP001521116">
    <property type="component" value="Unassembled WGS sequence"/>
</dbReference>
<dbReference type="InterPro" id="IPR055647">
    <property type="entry name" value="DUF7223"/>
</dbReference>
<sequence length="475" mass="49985">MLPHALLASLAWAGIAAAASSATPSTAADISSWKTTHEDITTLVPSLAPDHNSSDLSHLVPKQSGSVYFDGEPVSKASPGRLTALMEAEFTTSTVILDHSNHIGGVECVSDGLNVTFTSSAAFQHARNNWTSNTTFVAITANVTCGSAPAGQHTFWQVTGANFANSSLSAQLEASETSIDKVVGDANIKWGTAVPTIARRSDSHEVTFDLHPNATVNSKYWGLAYEIIQEVFNDPVDISCVNCTVSGSANIDGEFGLSFNGGFLKSGMVTLSGGLSSSFYLGLVGDLDVSYTYTDTIMSVGLPGFSIWNVITVGPVIAQKFSISLDADLNGQLLVGTTGEIPTFSATLDFYDPTNSSVTGWDPGFTDTNFTANGTITGEVVFGLPLSIGIGIDVPLLDFSKLLAVVNEPYVNNTVQYANGVANGTCNNGLDYQVALGDEVSLNVLDITTLSLWKDRAPPIVQGCYLLSSDNSTMR</sequence>
<dbReference type="EMBL" id="JAJVDC020000331">
    <property type="protein sequence ID" value="KAL1615180.1"/>
    <property type="molecule type" value="Genomic_DNA"/>
</dbReference>
<accession>A0ABR3SAD4</accession>
<comment type="caution">
    <text evidence="4">The sequence shown here is derived from an EMBL/GenBank/DDBJ whole genome shotgun (WGS) entry which is preliminary data.</text>
</comment>
<feature type="domain" description="DUF7223" evidence="3">
    <location>
        <begin position="236"/>
        <end position="437"/>
    </location>
</feature>
<dbReference type="Pfam" id="PF23865">
    <property type="entry name" value="DUF7223"/>
    <property type="match status" value="1"/>
</dbReference>
<evidence type="ECO:0000259" key="2">
    <source>
        <dbReference type="Pfam" id="PF22974"/>
    </source>
</evidence>
<evidence type="ECO:0000256" key="1">
    <source>
        <dbReference type="SAM" id="SignalP"/>
    </source>
</evidence>
<keyword evidence="1" id="KW-0732">Signal</keyword>
<reference evidence="4 5" key="1">
    <citation type="submission" date="2024-02" db="EMBL/GenBank/DDBJ databases">
        <title>De novo assembly and annotation of 12 fungi associated with fruit tree decline syndrome in Ontario, Canada.</title>
        <authorList>
            <person name="Sulman M."/>
            <person name="Ellouze W."/>
            <person name="Ilyukhin E."/>
        </authorList>
    </citation>
    <scope>NUCLEOTIDE SEQUENCE [LARGE SCALE GENOMIC DNA]</scope>
    <source>
        <strain evidence="4 5">M1-105</strain>
    </source>
</reference>
<feature type="domain" description="DUF7029" evidence="2">
    <location>
        <begin position="88"/>
        <end position="185"/>
    </location>
</feature>
<evidence type="ECO:0000313" key="5">
    <source>
        <dbReference type="Proteomes" id="UP001521116"/>
    </source>
</evidence>
<name>A0ABR3SAD4_9PEZI</name>
<proteinExistence type="predicted"/>
<evidence type="ECO:0008006" key="6">
    <source>
        <dbReference type="Google" id="ProtNLM"/>
    </source>
</evidence>
<dbReference type="InterPro" id="IPR054293">
    <property type="entry name" value="DUF7029"/>
</dbReference>
<gene>
    <name evidence="4" type="ORF">SLS56_011912</name>
</gene>
<feature type="signal peptide" evidence="1">
    <location>
        <begin position="1"/>
        <end position="18"/>
    </location>
</feature>
<organism evidence="4 5">
    <name type="scientific">Neofusicoccum ribis</name>
    <dbReference type="NCBI Taxonomy" id="45134"/>
    <lineage>
        <taxon>Eukaryota</taxon>
        <taxon>Fungi</taxon>
        <taxon>Dikarya</taxon>
        <taxon>Ascomycota</taxon>
        <taxon>Pezizomycotina</taxon>
        <taxon>Dothideomycetes</taxon>
        <taxon>Dothideomycetes incertae sedis</taxon>
        <taxon>Botryosphaeriales</taxon>
        <taxon>Botryosphaeriaceae</taxon>
        <taxon>Neofusicoccum</taxon>
    </lineage>
</organism>
<dbReference type="Pfam" id="PF22974">
    <property type="entry name" value="DUF7029"/>
    <property type="match status" value="1"/>
</dbReference>
<keyword evidence="5" id="KW-1185">Reference proteome</keyword>
<protein>
    <recommendedName>
        <fullName evidence="6">Acid protease</fullName>
    </recommendedName>
</protein>
<evidence type="ECO:0000313" key="4">
    <source>
        <dbReference type="EMBL" id="KAL1615180.1"/>
    </source>
</evidence>